<name>A0A6P7Z0Z6_9AMPH</name>
<dbReference type="SMART" id="SM00674">
    <property type="entry name" value="CENPB"/>
    <property type="match status" value="1"/>
</dbReference>
<dbReference type="InterPro" id="IPR011991">
    <property type="entry name" value="ArsR-like_HTH"/>
</dbReference>
<dbReference type="Pfam" id="PF03221">
    <property type="entry name" value="HTH_Tnp_Tc5"/>
    <property type="match status" value="1"/>
</dbReference>
<feature type="domain" description="HTH CENPB-type" evidence="4">
    <location>
        <begin position="73"/>
        <end position="144"/>
    </location>
</feature>
<keyword evidence="5" id="KW-1185">Reference proteome</keyword>
<reference evidence="6 7" key="1">
    <citation type="submission" date="2025-04" db="UniProtKB">
        <authorList>
            <consortium name="RefSeq"/>
        </authorList>
    </citation>
    <scope>IDENTIFICATION</scope>
</reference>
<gene>
    <name evidence="6 7" type="primary">LOC115476741</name>
</gene>
<dbReference type="OrthoDB" id="9909311at2759"/>
<keyword evidence="3" id="KW-0539">Nucleus</keyword>
<dbReference type="Pfam" id="PF03184">
    <property type="entry name" value="DDE_1"/>
    <property type="match status" value="1"/>
</dbReference>
<dbReference type="GO" id="GO:0005634">
    <property type="term" value="C:nucleus"/>
    <property type="evidence" value="ECO:0007669"/>
    <property type="project" value="UniProtKB-SubCell"/>
</dbReference>
<evidence type="ECO:0000259" key="4">
    <source>
        <dbReference type="PROSITE" id="PS51253"/>
    </source>
</evidence>
<dbReference type="PANTHER" id="PTHR19303:SF36">
    <property type="entry name" value="TIGGER TRANSPOSABLE ELEMENT-DERIVED PROTEIN 3"/>
    <property type="match status" value="1"/>
</dbReference>
<dbReference type="InterPro" id="IPR050863">
    <property type="entry name" value="CenT-Element_Derived"/>
</dbReference>
<sequence length="626" mass="70890">MMETLPEPQLSKRKMRRDPTLAEKVRILELLQEPKASQSSVARGIGLSQSTISRVVKKREEIMDRWNHNENPSRKRNRPYKNARVDEALLHWFLFAKANKMSISGSVLMKQAEVIAKEIGCLQFKPSNGWLWRWKERYRLFFRGSTEISGLSPQENRYSSFNPHQGIKILLHAPQTVTVPDVTVGRILQCPESGNRNHGCGEDRQVPLISAQALQRENGHLCLPVLFPGYSSSDVFSAGEASLLFRALPYQNEVRQIGLGSAAKLSESVCIWFCCNMQGSEKLKLLVVSNHLPPVKFQSKSPVALRTSQNGCLSTELFTEWLLDWDAKLGREQRKVVLAVNASSILPKVKLRNISLYILAPDKKVSCQPFGQEIVAEFRAFYRHLFLRKLLDGGHLRSKNRSLLCKLASQMSLQDISSIINEAWQKVTDNTIRHCFQRAGLLGVGENSTLPCLVKVEPPADMTTEEFNAFIRLEESELVFQYPCVLKPALPDTEVCRQVKEEPVTTETQEQLAAAEESGNHSHTLKIDWVTRTGSPRAMLLEQREDFKGVSELSNTGSLVQDERKPVRAMNERDAQGESRQVQELREACDTIRQHLITHGQDMNLFRALEQQLEALIGQQRDGVNC</sequence>
<dbReference type="PANTHER" id="PTHR19303">
    <property type="entry name" value="TRANSPOSON"/>
    <property type="match status" value="1"/>
</dbReference>
<dbReference type="InterPro" id="IPR004875">
    <property type="entry name" value="DDE_SF_endonuclease_dom"/>
</dbReference>
<evidence type="ECO:0000256" key="2">
    <source>
        <dbReference type="ARBA" id="ARBA00023125"/>
    </source>
</evidence>
<organism evidence="5 7">
    <name type="scientific">Microcaecilia unicolor</name>
    <dbReference type="NCBI Taxonomy" id="1415580"/>
    <lineage>
        <taxon>Eukaryota</taxon>
        <taxon>Metazoa</taxon>
        <taxon>Chordata</taxon>
        <taxon>Craniata</taxon>
        <taxon>Vertebrata</taxon>
        <taxon>Euteleostomi</taxon>
        <taxon>Amphibia</taxon>
        <taxon>Gymnophiona</taxon>
        <taxon>Siphonopidae</taxon>
        <taxon>Microcaecilia</taxon>
    </lineage>
</organism>
<evidence type="ECO:0000313" key="7">
    <source>
        <dbReference type="RefSeq" id="XP_030069160.1"/>
    </source>
</evidence>
<dbReference type="PROSITE" id="PS51253">
    <property type="entry name" value="HTH_CENPB"/>
    <property type="match status" value="1"/>
</dbReference>
<dbReference type="InterPro" id="IPR007889">
    <property type="entry name" value="HTH_Psq"/>
</dbReference>
<evidence type="ECO:0000313" key="5">
    <source>
        <dbReference type="Proteomes" id="UP000515156"/>
    </source>
</evidence>
<dbReference type="RefSeq" id="XP_030069159.1">
    <property type="nucleotide sequence ID" value="XM_030213299.1"/>
</dbReference>
<evidence type="ECO:0000256" key="3">
    <source>
        <dbReference type="ARBA" id="ARBA00023242"/>
    </source>
</evidence>
<comment type="subcellular location">
    <subcellularLocation>
        <location evidence="1">Nucleus</location>
    </subcellularLocation>
</comment>
<dbReference type="Gene3D" id="1.10.10.60">
    <property type="entry name" value="Homeodomain-like"/>
    <property type="match status" value="2"/>
</dbReference>
<dbReference type="GeneID" id="115476741"/>
<dbReference type="GO" id="GO:0003677">
    <property type="term" value="F:DNA binding"/>
    <property type="evidence" value="ECO:0007669"/>
    <property type="project" value="UniProtKB-KW"/>
</dbReference>
<dbReference type="InterPro" id="IPR009057">
    <property type="entry name" value="Homeodomain-like_sf"/>
</dbReference>
<accession>A0A6P7Z0Z6</accession>
<keyword evidence="2" id="KW-0238">DNA-binding</keyword>
<evidence type="ECO:0000256" key="1">
    <source>
        <dbReference type="ARBA" id="ARBA00004123"/>
    </source>
</evidence>
<dbReference type="Proteomes" id="UP000515156">
    <property type="component" value="Chromosome 8"/>
</dbReference>
<dbReference type="InterPro" id="IPR006600">
    <property type="entry name" value="HTH_CenpB_DNA-bd_dom"/>
</dbReference>
<dbReference type="AlphaFoldDB" id="A0A6P7Z0Z6"/>
<dbReference type="KEGG" id="muo:115476741"/>
<dbReference type="RefSeq" id="XP_030069160.1">
    <property type="nucleotide sequence ID" value="XM_030213300.1"/>
</dbReference>
<dbReference type="CDD" id="cd00090">
    <property type="entry name" value="HTH_ARSR"/>
    <property type="match status" value="1"/>
</dbReference>
<dbReference type="SUPFAM" id="SSF46689">
    <property type="entry name" value="Homeodomain-like"/>
    <property type="match status" value="2"/>
</dbReference>
<dbReference type="Pfam" id="PF04218">
    <property type="entry name" value="CENP-B_N"/>
    <property type="match status" value="1"/>
</dbReference>
<evidence type="ECO:0000313" key="6">
    <source>
        <dbReference type="RefSeq" id="XP_030069159.1"/>
    </source>
</evidence>
<proteinExistence type="predicted"/>
<protein>
    <submittedName>
        <fullName evidence="6 7">Tigger transposable element-derived protein 3-like</fullName>
    </submittedName>
</protein>